<dbReference type="GO" id="GO:1990316">
    <property type="term" value="C:Atg1/ULK1 kinase complex"/>
    <property type="evidence" value="ECO:0007669"/>
    <property type="project" value="TreeGrafter"/>
</dbReference>
<evidence type="ECO:0000256" key="1">
    <source>
        <dbReference type="ARBA" id="ARBA00007130"/>
    </source>
</evidence>
<proteinExistence type="inferred from homology"/>
<dbReference type="GO" id="GO:0019901">
    <property type="term" value="F:protein kinase binding"/>
    <property type="evidence" value="ECO:0007669"/>
    <property type="project" value="TreeGrafter"/>
</dbReference>
<sequence>MAGPYNEHPSNSINHPRTLRQLRSGTYFDKQRFMLIIRIPYGYPAMAKPSTLEMKMVPCATNQEVEQFEIREVLRCILHTIVFHRALGLVRPKDIDLELFDITYVQCGDVEVEKKIDEKIEQFINWVEKHPNKKSQICLSFYQEKNKQASWFTNKIERFYWEQWYINLHVAQHIKIHSAKTHPQKILVDPEESELEERSIRRTTLEASLREVLFQVIKFVNEKKDHVPAIPSPDCGVVIFPYEITIPSSSDSAFGMDMIKRMLQTGHPTMLS</sequence>
<evidence type="ECO:0000256" key="3">
    <source>
        <dbReference type="ARBA" id="ARBA00023006"/>
    </source>
</evidence>
<dbReference type="AlphaFoldDB" id="A0AAV6NWH8"/>
<evidence type="ECO:0000256" key="2">
    <source>
        <dbReference type="ARBA" id="ARBA00018874"/>
    </source>
</evidence>
<dbReference type="EMBL" id="JAGKQH010000003">
    <property type="protein sequence ID" value="KAG6604199.1"/>
    <property type="molecule type" value="Genomic_DNA"/>
</dbReference>
<comment type="caution">
    <text evidence="4">The sequence shown here is derived from an EMBL/GenBank/DDBJ whole genome shotgun (WGS) entry which is preliminary data.</text>
</comment>
<keyword evidence="3" id="KW-0072">Autophagy</keyword>
<organism evidence="4 5">
    <name type="scientific">Cucurbita argyrosperma subsp. sororia</name>
    <dbReference type="NCBI Taxonomy" id="37648"/>
    <lineage>
        <taxon>Eukaryota</taxon>
        <taxon>Viridiplantae</taxon>
        <taxon>Streptophyta</taxon>
        <taxon>Embryophyta</taxon>
        <taxon>Tracheophyta</taxon>
        <taxon>Spermatophyta</taxon>
        <taxon>Magnoliopsida</taxon>
        <taxon>eudicotyledons</taxon>
        <taxon>Gunneridae</taxon>
        <taxon>Pentapetalae</taxon>
        <taxon>rosids</taxon>
        <taxon>fabids</taxon>
        <taxon>Cucurbitales</taxon>
        <taxon>Cucurbitaceae</taxon>
        <taxon>Cucurbiteae</taxon>
        <taxon>Cucurbita</taxon>
    </lineage>
</organism>
<feature type="non-terminal residue" evidence="4">
    <location>
        <position position="1"/>
    </location>
</feature>
<reference evidence="4 5" key="1">
    <citation type="journal article" date="2021" name="Hortic Res">
        <title>The domestication of Cucurbita argyrosperma as revealed by the genome of its wild relative.</title>
        <authorList>
            <person name="Barrera-Redondo J."/>
            <person name="Sanchez-de la Vega G."/>
            <person name="Aguirre-Liguori J.A."/>
            <person name="Castellanos-Morales G."/>
            <person name="Gutierrez-Guerrero Y.T."/>
            <person name="Aguirre-Dugua X."/>
            <person name="Aguirre-Planter E."/>
            <person name="Tenaillon M.I."/>
            <person name="Lira-Saade R."/>
            <person name="Eguiarte L.E."/>
        </authorList>
    </citation>
    <scope>NUCLEOTIDE SEQUENCE [LARGE SCALE GENOMIC DNA]</scope>
    <source>
        <strain evidence="4">JBR-2021</strain>
    </source>
</reference>
<dbReference type="GO" id="GO:0000407">
    <property type="term" value="C:phagophore assembly site"/>
    <property type="evidence" value="ECO:0007669"/>
    <property type="project" value="TreeGrafter"/>
</dbReference>
<dbReference type="GO" id="GO:0000045">
    <property type="term" value="P:autophagosome assembly"/>
    <property type="evidence" value="ECO:0007669"/>
    <property type="project" value="TreeGrafter"/>
</dbReference>
<protein>
    <recommendedName>
        <fullName evidence="2">Autophagy-related protein 101</fullName>
    </recommendedName>
</protein>
<name>A0AAV6NWH8_9ROSI</name>
<gene>
    <name evidence="4" type="primary">ATG101</name>
    <name evidence="4" type="ORF">SDJN03_04808</name>
</gene>
<dbReference type="Pfam" id="PF07855">
    <property type="entry name" value="ATG101"/>
    <property type="match status" value="1"/>
</dbReference>
<keyword evidence="5" id="KW-1185">Reference proteome</keyword>
<accession>A0AAV6NWH8</accession>
<evidence type="ECO:0000313" key="5">
    <source>
        <dbReference type="Proteomes" id="UP000685013"/>
    </source>
</evidence>
<dbReference type="PANTHER" id="PTHR13292:SF0">
    <property type="entry name" value="AUTOPHAGY-RELATED PROTEIN 101"/>
    <property type="match status" value="1"/>
</dbReference>
<dbReference type="Proteomes" id="UP000685013">
    <property type="component" value="Chromosome 3"/>
</dbReference>
<evidence type="ECO:0000313" key="4">
    <source>
        <dbReference type="EMBL" id="KAG6604199.1"/>
    </source>
</evidence>
<dbReference type="PANTHER" id="PTHR13292">
    <property type="entry name" value="AUTOPHAGY-RELATED PROTEIN 101"/>
    <property type="match status" value="1"/>
</dbReference>
<comment type="similarity">
    <text evidence="1">Belongs to the ATG101 family.</text>
</comment>
<dbReference type="InterPro" id="IPR012445">
    <property type="entry name" value="ATG101"/>
</dbReference>